<evidence type="ECO:0000313" key="4">
    <source>
        <dbReference type="Proteomes" id="UP000604046"/>
    </source>
</evidence>
<organism evidence="3 4">
    <name type="scientific">Symbiodinium natans</name>
    <dbReference type="NCBI Taxonomy" id="878477"/>
    <lineage>
        <taxon>Eukaryota</taxon>
        <taxon>Sar</taxon>
        <taxon>Alveolata</taxon>
        <taxon>Dinophyceae</taxon>
        <taxon>Suessiales</taxon>
        <taxon>Symbiodiniaceae</taxon>
        <taxon>Symbiodinium</taxon>
    </lineage>
</organism>
<accession>A0A812UD50</accession>
<dbReference type="AlphaFoldDB" id="A0A812UD50"/>
<feature type="region of interest" description="Disordered" evidence="1">
    <location>
        <begin position="1"/>
        <end position="21"/>
    </location>
</feature>
<evidence type="ECO:0000259" key="2">
    <source>
        <dbReference type="PROSITE" id="PS51746"/>
    </source>
</evidence>
<dbReference type="GO" id="GO:0004722">
    <property type="term" value="F:protein serine/threonine phosphatase activity"/>
    <property type="evidence" value="ECO:0007669"/>
    <property type="project" value="InterPro"/>
</dbReference>
<gene>
    <name evidence="3" type="ORF">SNAT2548_LOCUS31978</name>
</gene>
<evidence type="ECO:0000256" key="1">
    <source>
        <dbReference type="SAM" id="MobiDB-lite"/>
    </source>
</evidence>
<comment type="caution">
    <text evidence="3">The sequence shown here is derived from an EMBL/GenBank/DDBJ whole genome shotgun (WGS) entry which is preliminary data.</text>
</comment>
<dbReference type="Proteomes" id="UP000604046">
    <property type="component" value="Unassembled WGS sequence"/>
</dbReference>
<dbReference type="OrthoDB" id="10264738at2759"/>
<dbReference type="InterPro" id="IPR036457">
    <property type="entry name" value="PPM-type-like_dom_sf"/>
</dbReference>
<name>A0A812UD50_9DINO</name>
<proteinExistence type="predicted"/>
<dbReference type="Pfam" id="PF00481">
    <property type="entry name" value="PP2C"/>
    <property type="match status" value="1"/>
</dbReference>
<dbReference type="EMBL" id="CAJNDS010002686">
    <property type="protein sequence ID" value="CAE7564869.1"/>
    <property type="molecule type" value="Genomic_DNA"/>
</dbReference>
<feature type="domain" description="PPM-type phosphatase" evidence="2">
    <location>
        <begin position="168"/>
        <end position="432"/>
    </location>
</feature>
<sequence length="458" mass="50214">MLLMARNSKRHKTEPEHPSDSLGEVWIRRARSDYVTAVEEEASRHTTHRQSVDPEFLEELQRRREEYVKQKKSVAGQCHVLSESDLEEAFGHEGSFVVRGEPPSDGWIWSAYEEPYTERAWTFLPEDGGSLHQEGICNESTLAKTWGIAIASCKGCKSIGDTTVGQDNFAAAQLSCGWKALCVFDGHGINGHWPALRAAQTMPYFLQQAQCAEALKRGHAAAALTTAFRNVQEEMEAAAVQEELDLHLCGATGTVALVAPGGKSVWVATVGDSRAMLFDSHSKTVYQTSDHKASREDEAARVKQAGGKVIISEYADGTRDYRVAPKDLSSPQIAVSRSLGDLIFKDSGVIAVPEIVEWQVAKPSEAYLLVCSDGVWEFLTTMDLRYLTLEALQSEGASATEVVRGLLQRAKQSWNDQEEFYCDDITVVLASLSGGLPALLRAPKESCPGCKQGSCPMQ</sequence>
<dbReference type="InterPro" id="IPR015655">
    <property type="entry name" value="PP2C"/>
</dbReference>
<dbReference type="Gene3D" id="3.60.40.10">
    <property type="entry name" value="PPM-type phosphatase domain"/>
    <property type="match status" value="1"/>
</dbReference>
<dbReference type="CDD" id="cd00143">
    <property type="entry name" value="PP2Cc"/>
    <property type="match status" value="1"/>
</dbReference>
<dbReference type="SUPFAM" id="SSF81606">
    <property type="entry name" value="PP2C-like"/>
    <property type="match status" value="1"/>
</dbReference>
<reference evidence="3" key="1">
    <citation type="submission" date="2021-02" db="EMBL/GenBank/DDBJ databases">
        <authorList>
            <person name="Dougan E. K."/>
            <person name="Rhodes N."/>
            <person name="Thang M."/>
            <person name="Chan C."/>
        </authorList>
    </citation>
    <scope>NUCLEOTIDE SEQUENCE</scope>
</reference>
<dbReference type="SMART" id="SM00331">
    <property type="entry name" value="PP2C_SIG"/>
    <property type="match status" value="1"/>
</dbReference>
<evidence type="ECO:0000313" key="3">
    <source>
        <dbReference type="EMBL" id="CAE7564869.1"/>
    </source>
</evidence>
<dbReference type="SMART" id="SM00332">
    <property type="entry name" value="PP2Cc"/>
    <property type="match status" value="1"/>
</dbReference>
<dbReference type="InterPro" id="IPR001932">
    <property type="entry name" value="PPM-type_phosphatase-like_dom"/>
</dbReference>
<keyword evidence="4" id="KW-1185">Reference proteome</keyword>
<dbReference type="PANTHER" id="PTHR47992">
    <property type="entry name" value="PROTEIN PHOSPHATASE"/>
    <property type="match status" value="1"/>
</dbReference>
<dbReference type="PROSITE" id="PS51746">
    <property type="entry name" value="PPM_2"/>
    <property type="match status" value="1"/>
</dbReference>
<protein>
    <recommendedName>
        <fullName evidence="2">PPM-type phosphatase domain-containing protein</fullName>
    </recommendedName>
</protein>